<proteinExistence type="predicted"/>
<feature type="transmembrane region" description="Helical" evidence="1">
    <location>
        <begin position="23"/>
        <end position="44"/>
    </location>
</feature>
<dbReference type="EMBL" id="CP051152">
    <property type="protein sequence ID" value="QJQ04838.1"/>
    <property type="molecule type" value="Genomic_DNA"/>
</dbReference>
<keyword evidence="3" id="KW-1185">Reference proteome</keyword>
<protein>
    <submittedName>
        <fullName evidence="2">Uncharacterized protein</fullName>
    </submittedName>
</protein>
<dbReference type="Proteomes" id="UP000274350">
    <property type="component" value="Chromosome"/>
</dbReference>
<accession>A0A6M4A1K1</accession>
<evidence type="ECO:0000313" key="3">
    <source>
        <dbReference type="Proteomes" id="UP000274350"/>
    </source>
</evidence>
<reference evidence="2 3" key="1">
    <citation type="journal article" date="2019" name="Int. J. Syst. Evol. Microbiol.">
        <title>Undibacterium piscinae sp. nov., isolated from Korean shiner intestine.</title>
        <authorList>
            <person name="Lee S.Y."/>
            <person name="Kang W."/>
            <person name="Kim P.S."/>
            <person name="Kim H.S."/>
            <person name="Sung H."/>
            <person name="Shin N.R."/>
            <person name="Whon T.W."/>
            <person name="Yun J.H."/>
            <person name="Lee J.Y."/>
            <person name="Lee J.Y."/>
            <person name="Jung M.J."/>
            <person name="Jeong Y.S."/>
            <person name="Tak E.J."/>
            <person name="Han J.E."/>
            <person name="Hyun D.W."/>
            <person name="Kang M.S."/>
            <person name="Lee K.E."/>
            <person name="Lee B.H."/>
            <person name="Bae J.W."/>
        </authorList>
    </citation>
    <scope>NUCLEOTIDE SEQUENCE [LARGE SCALE GENOMIC DNA]</scope>
    <source>
        <strain evidence="2 3">S11R28</strain>
    </source>
</reference>
<gene>
    <name evidence="2" type="ORF">EJG51_002060</name>
</gene>
<evidence type="ECO:0000256" key="1">
    <source>
        <dbReference type="SAM" id="Phobius"/>
    </source>
</evidence>
<sequence length="48" mass="5431">MKTSSTELDRPQDWHIVSQRQRILAASLSLLLTLLLIKILAYVASHAE</sequence>
<keyword evidence="1" id="KW-1133">Transmembrane helix</keyword>
<name>A0A6M4A1K1_9BURK</name>
<dbReference type="KEGG" id="upi:EJG51_002060"/>
<keyword evidence="1" id="KW-0812">Transmembrane</keyword>
<dbReference type="AlphaFoldDB" id="A0A6M4A1K1"/>
<evidence type="ECO:0000313" key="2">
    <source>
        <dbReference type="EMBL" id="QJQ04838.1"/>
    </source>
</evidence>
<keyword evidence="1" id="KW-0472">Membrane</keyword>
<organism evidence="2 3">
    <name type="scientific">Undibacterium piscinae</name>
    <dbReference type="NCBI Taxonomy" id="2495591"/>
    <lineage>
        <taxon>Bacteria</taxon>
        <taxon>Pseudomonadati</taxon>
        <taxon>Pseudomonadota</taxon>
        <taxon>Betaproteobacteria</taxon>
        <taxon>Burkholderiales</taxon>
        <taxon>Oxalobacteraceae</taxon>
        <taxon>Undibacterium</taxon>
    </lineage>
</organism>